<proteinExistence type="predicted"/>
<sequence length="70" mass="8418">MEVKKRKGYKTQEQQTQATKAYRETEKGKKSTLRSNYKSNCKKFIREFADLEELEELETLIQERKKNIDT</sequence>
<name>A0AAW6WDA4_9FUSO</name>
<feature type="compositionally biased region" description="Low complexity" evidence="1">
    <location>
        <begin position="11"/>
        <end position="20"/>
    </location>
</feature>
<protein>
    <submittedName>
        <fullName evidence="2">Uncharacterized protein</fullName>
    </submittedName>
</protein>
<keyword evidence="3" id="KW-1185">Reference proteome</keyword>
<evidence type="ECO:0000256" key="1">
    <source>
        <dbReference type="SAM" id="MobiDB-lite"/>
    </source>
</evidence>
<accession>A0AAW6WDA4</accession>
<feature type="region of interest" description="Disordered" evidence="1">
    <location>
        <begin position="1"/>
        <end position="34"/>
    </location>
</feature>
<organism evidence="2 3">
    <name type="scientific">Fusobacterium necrophorum</name>
    <dbReference type="NCBI Taxonomy" id="859"/>
    <lineage>
        <taxon>Bacteria</taxon>
        <taxon>Fusobacteriati</taxon>
        <taxon>Fusobacteriota</taxon>
        <taxon>Fusobacteriia</taxon>
        <taxon>Fusobacteriales</taxon>
        <taxon>Fusobacteriaceae</taxon>
        <taxon>Fusobacterium</taxon>
    </lineage>
</organism>
<evidence type="ECO:0000313" key="2">
    <source>
        <dbReference type="EMBL" id="MDK4512583.1"/>
    </source>
</evidence>
<dbReference type="AlphaFoldDB" id="A0AAW6WDA4"/>
<reference evidence="2" key="2">
    <citation type="submission" date="2022-04" db="EMBL/GenBank/DDBJ databases">
        <authorList>
            <person name="Livingstone P.G."/>
        </authorList>
    </citation>
    <scope>NUCLEOTIDE SEQUENCE</scope>
    <source>
        <strain evidence="2">BRON_8</strain>
    </source>
</reference>
<reference evidence="2" key="1">
    <citation type="journal article" date="2022" name="Gene">
        <title>A genome-led study on the pathogenesis of Fusobacterium necrophorum infections.</title>
        <authorList>
            <person name="Thapa G."/>
            <person name="Jayal A."/>
            <person name="Sikazwe E."/>
            <person name="Perry T."/>
            <person name="Mohammed Al Balushi A."/>
            <person name="Livingstone P."/>
        </authorList>
    </citation>
    <scope>NUCLEOTIDE SEQUENCE</scope>
    <source>
        <strain evidence="2">BRON_8</strain>
    </source>
</reference>
<dbReference type="Proteomes" id="UP001173223">
    <property type="component" value="Unassembled WGS sequence"/>
</dbReference>
<dbReference type="RefSeq" id="WP_285049754.1">
    <property type="nucleotide sequence ID" value="NZ_JAMGTP010000026.1"/>
</dbReference>
<comment type="caution">
    <text evidence="2">The sequence shown here is derived from an EMBL/GenBank/DDBJ whole genome shotgun (WGS) entry which is preliminary data.</text>
</comment>
<dbReference type="EMBL" id="JAMGTK010000019">
    <property type="protein sequence ID" value="MDK4512583.1"/>
    <property type="molecule type" value="Genomic_DNA"/>
</dbReference>
<evidence type="ECO:0000313" key="3">
    <source>
        <dbReference type="Proteomes" id="UP001173223"/>
    </source>
</evidence>
<gene>
    <name evidence="2" type="ORF">MWG07_10005</name>
</gene>